<evidence type="ECO:0000313" key="2">
    <source>
        <dbReference type="EMBL" id="KAK5112517.1"/>
    </source>
</evidence>
<dbReference type="PANTHER" id="PTHR34693">
    <property type="entry name" value="PROTEIN PAR32"/>
    <property type="match status" value="1"/>
</dbReference>
<gene>
    <name evidence="2" type="ORF">LTR62_004274</name>
</gene>
<evidence type="ECO:0000256" key="1">
    <source>
        <dbReference type="SAM" id="MobiDB-lite"/>
    </source>
</evidence>
<comment type="caution">
    <text evidence="2">The sequence shown here is derived from an EMBL/GenBank/DDBJ whole genome shotgun (WGS) entry which is preliminary data.</text>
</comment>
<evidence type="ECO:0000313" key="3">
    <source>
        <dbReference type="Proteomes" id="UP001310890"/>
    </source>
</evidence>
<protein>
    <submittedName>
        <fullName evidence="2">Uncharacterized protein</fullName>
    </submittedName>
</protein>
<feature type="compositionally biased region" description="Polar residues" evidence="1">
    <location>
        <begin position="57"/>
        <end position="68"/>
    </location>
</feature>
<proteinExistence type="predicted"/>
<accession>A0AAN7TIY9</accession>
<sequence length="133" mass="13731">MPDPMTSTGRGGAGNIGPDTTTYVDGGITREGPLGESSNGEYSSGRGGAGNMIETPRNGTPVPQSQEVVTEPSMRTAEGHENFHTGRGGQGNVHIDKYGGHSAPATTGEHGILNKAKHALGMDKKKEEGETKS</sequence>
<organism evidence="2 3">
    <name type="scientific">Meristemomyces frigidus</name>
    <dbReference type="NCBI Taxonomy" id="1508187"/>
    <lineage>
        <taxon>Eukaryota</taxon>
        <taxon>Fungi</taxon>
        <taxon>Dikarya</taxon>
        <taxon>Ascomycota</taxon>
        <taxon>Pezizomycotina</taxon>
        <taxon>Dothideomycetes</taxon>
        <taxon>Dothideomycetidae</taxon>
        <taxon>Mycosphaerellales</taxon>
        <taxon>Teratosphaeriaceae</taxon>
        <taxon>Meristemomyces</taxon>
    </lineage>
</organism>
<dbReference type="AlphaFoldDB" id="A0AAN7TIY9"/>
<name>A0AAN7TIY9_9PEZI</name>
<dbReference type="Proteomes" id="UP001310890">
    <property type="component" value="Unassembled WGS sequence"/>
</dbReference>
<dbReference type="PANTHER" id="PTHR34693:SF3">
    <property type="match status" value="1"/>
</dbReference>
<dbReference type="InterPro" id="IPR053203">
    <property type="entry name" value="Cisplatin_resist-associated"/>
</dbReference>
<dbReference type="Pfam" id="PF12223">
    <property type="entry name" value="DUF3602"/>
    <property type="match status" value="1"/>
</dbReference>
<feature type="region of interest" description="Disordered" evidence="1">
    <location>
        <begin position="1"/>
        <end position="110"/>
    </location>
</feature>
<reference evidence="2" key="1">
    <citation type="submission" date="2023-08" db="EMBL/GenBank/DDBJ databases">
        <title>Black Yeasts Isolated from many extreme environments.</title>
        <authorList>
            <person name="Coleine C."/>
            <person name="Stajich J.E."/>
            <person name="Selbmann L."/>
        </authorList>
    </citation>
    <scope>NUCLEOTIDE SEQUENCE</scope>
    <source>
        <strain evidence="2">CCFEE 5401</strain>
    </source>
</reference>
<dbReference type="EMBL" id="JAVRRL010000030">
    <property type="protein sequence ID" value="KAK5112517.1"/>
    <property type="molecule type" value="Genomic_DNA"/>
</dbReference>
<dbReference type="InterPro" id="IPR022024">
    <property type="entry name" value="DUF3602"/>
</dbReference>